<evidence type="ECO:0000313" key="2">
    <source>
        <dbReference type="Proteomes" id="UP000054144"/>
    </source>
</evidence>
<gene>
    <name evidence="1" type="ORF">FISHEDRAFT_62937</name>
</gene>
<accession>A0A0D7A0Z8</accession>
<reference evidence="1 2" key="1">
    <citation type="journal article" date="2015" name="Fungal Genet. Biol.">
        <title>Evolution of novel wood decay mechanisms in Agaricales revealed by the genome sequences of Fistulina hepatica and Cylindrobasidium torrendii.</title>
        <authorList>
            <person name="Floudas D."/>
            <person name="Held B.W."/>
            <person name="Riley R."/>
            <person name="Nagy L.G."/>
            <person name="Koehler G."/>
            <person name="Ransdell A.S."/>
            <person name="Younus H."/>
            <person name="Chow J."/>
            <person name="Chiniquy J."/>
            <person name="Lipzen A."/>
            <person name="Tritt A."/>
            <person name="Sun H."/>
            <person name="Haridas S."/>
            <person name="LaButti K."/>
            <person name="Ohm R.A."/>
            <person name="Kues U."/>
            <person name="Blanchette R.A."/>
            <person name="Grigoriev I.V."/>
            <person name="Minto R.E."/>
            <person name="Hibbett D.S."/>
        </authorList>
    </citation>
    <scope>NUCLEOTIDE SEQUENCE [LARGE SCALE GENOMIC DNA]</scope>
    <source>
        <strain evidence="1 2">ATCC 64428</strain>
    </source>
</reference>
<name>A0A0D7A0Z8_9AGAR</name>
<proteinExistence type="predicted"/>
<organism evidence="1 2">
    <name type="scientific">Fistulina hepatica ATCC 64428</name>
    <dbReference type="NCBI Taxonomy" id="1128425"/>
    <lineage>
        <taxon>Eukaryota</taxon>
        <taxon>Fungi</taxon>
        <taxon>Dikarya</taxon>
        <taxon>Basidiomycota</taxon>
        <taxon>Agaricomycotina</taxon>
        <taxon>Agaricomycetes</taxon>
        <taxon>Agaricomycetidae</taxon>
        <taxon>Agaricales</taxon>
        <taxon>Fistulinaceae</taxon>
        <taxon>Fistulina</taxon>
    </lineage>
</organism>
<dbReference type="Proteomes" id="UP000054144">
    <property type="component" value="Unassembled WGS sequence"/>
</dbReference>
<keyword evidence="2" id="KW-1185">Reference proteome</keyword>
<evidence type="ECO:0000313" key="1">
    <source>
        <dbReference type="EMBL" id="KIY43079.1"/>
    </source>
</evidence>
<dbReference type="EMBL" id="KN882118">
    <property type="protein sequence ID" value="KIY43079.1"/>
    <property type="molecule type" value="Genomic_DNA"/>
</dbReference>
<protein>
    <submittedName>
        <fullName evidence="1">Uncharacterized protein</fullName>
    </submittedName>
</protein>
<sequence length="195" mass="21690">MANWIGRSSESAQVDRRQHWRQKAEERFHMTRFKQTTGNWTLKTIRMGNKYGKDSDGLEVENFHATVGAVGEKDVSRTIGSECNDQTHSVPANPNARIMEKIGNAVHRKARVGQIPGCSACRSALKSMELLNFPTQGKNENTNSVVHTGSANRKVARYSPRDRRITPGCGGRCVYTPGYLGRFAALEITEKVVQA</sequence>
<dbReference type="AlphaFoldDB" id="A0A0D7A0Z8"/>